<evidence type="ECO:0000313" key="3">
    <source>
        <dbReference type="Proteomes" id="UP000516437"/>
    </source>
</evidence>
<dbReference type="AlphaFoldDB" id="A0A6A1W4B6"/>
<name>A0A6A1W4B6_9ROSI</name>
<accession>A0A6A1W4B6</accession>
<proteinExistence type="predicted"/>
<evidence type="ECO:0000313" key="2">
    <source>
        <dbReference type="EMBL" id="KAB1220089.1"/>
    </source>
</evidence>
<keyword evidence="3" id="KW-1185">Reference proteome</keyword>
<gene>
    <name evidence="2" type="ORF">CJ030_MR3G005576</name>
</gene>
<protein>
    <submittedName>
        <fullName evidence="2">Uncharacterized protein</fullName>
    </submittedName>
</protein>
<sequence>MEEDPLPKIVGNEYNEKSSSWREDTWEGIRRVLGRGPRILYDSPENSSQEVDFVPKYHEPSDGVDSARANDVGVGAEAAED</sequence>
<evidence type="ECO:0000256" key="1">
    <source>
        <dbReference type="SAM" id="MobiDB-lite"/>
    </source>
</evidence>
<comment type="caution">
    <text evidence="2">The sequence shown here is derived from an EMBL/GenBank/DDBJ whole genome shotgun (WGS) entry which is preliminary data.</text>
</comment>
<organism evidence="2 3">
    <name type="scientific">Morella rubra</name>
    <name type="common">Chinese bayberry</name>
    <dbReference type="NCBI Taxonomy" id="262757"/>
    <lineage>
        <taxon>Eukaryota</taxon>
        <taxon>Viridiplantae</taxon>
        <taxon>Streptophyta</taxon>
        <taxon>Embryophyta</taxon>
        <taxon>Tracheophyta</taxon>
        <taxon>Spermatophyta</taxon>
        <taxon>Magnoliopsida</taxon>
        <taxon>eudicotyledons</taxon>
        <taxon>Gunneridae</taxon>
        <taxon>Pentapetalae</taxon>
        <taxon>rosids</taxon>
        <taxon>fabids</taxon>
        <taxon>Fagales</taxon>
        <taxon>Myricaceae</taxon>
        <taxon>Morella</taxon>
    </lineage>
</organism>
<feature type="region of interest" description="Disordered" evidence="1">
    <location>
        <begin position="56"/>
        <end position="81"/>
    </location>
</feature>
<dbReference type="EMBL" id="RXIC02000021">
    <property type="protein sequence ID" value="KAB1220089.1"/>
    <property type="molecule type" value="Genomic_DNA"/>
</dbReference>
<reference evidence="2 3" key="1">
    <citation type="journal article" date="2019" name="Plant Biotechnol. J.">
        <title>The red bayberry genome and genetic basis of sex determination.</title>
        <authorList>
            <person name="Jia H.M."/>
            <person name="Jia H.J."/>
            <person name="Cai Q.L."/>
            <person name="Wang Y."/>
            <person name="Zhao H.B."/>
            <person name="Yang W.F."/>
            <person name="Wang G.Y."/>
            <person name="Li Y.H."/>
            <person name="Zhan D.L."/>
            <person name="Shen Y.T."/>
            <person name="Niu Q.F."/>
            <person name="Chang L."/>
            <person name="Qiu J."/>
            <person name="Zhao L."/>
            <person name="Xie H.B."/>
            <person name="Fu W.Y."/>
            <person name="Jin J."/>
            <person name="Li X.W."/>
            <person name="Jiao Y."/>
            <person name="Zhou C.C."/>
            <person name="Tu T."/>
            <person name="Chai C.Y."/>
            <person name="Gao J.L."/>
            <person name="Fan L.J."/>
            <person name="van de Weg E."/>
            <person name="Wang J.Y."/>
            <person name="Gao Z.S."/>
        </authorList>
    </citation>
    <scope>NUCLEOTIDE SEQUENCE [LARGE SCALE GENOMIC DNA]</scope>
    <source>
        <tissue evidence="2">Leaves</tissue>
    </source>
</reference>
<dbReference type="Proteomes" id="UP000516437">
    <property type="component" value="Chromosome 3"/>
</dbReference>